<dbReference type="EMBL" id="CP066802">
    <property type="protein sequence ID" value="QQM66978.1"/>
    <property type="molecule type" value="Genomic_DNA"/>
</dbReference>
<name>A0A7T7M8P7_9ACTO</name>
<sequence length="419" mass="43688">MSTQPDSLTPQAAPSAPPNDQAASPSPPSDQVLGPTWRQRLRRSRPVVLALLLFAAVTLLTTSTTPAGSKVPLALDNAHPDGARALGEVLRSYGVRPHTVHSLAEAQELLRQAPDSTTLALVGVGSLSERERQELARLGADVTVLGSIYEDLTGLTTLRASGLSAPSQQQLTPGCADPDAQAAATLEGSRGAVTIPVDDSTPAGTTGCFPVASGYAYATTTLSGGGTLRVIGDAAIARNSSLTKAGNAALLVRALGHRPYVVWFDAAHPQEPTVWDTPSLPRWAPLLLAVLATAAAVLALADGRRMGRLVREDLPVEVPAAETTVGLGRMYQLSRDHAHAAHALRVGTALRLGHRLGLHPSAEGGVLLDELARHAGPQQGPPLRESAGRLLYGPPPGNDQELAALAAQLDRLESEVQNR</sequence>
<evidence type="ECO:0000256" key="1">
    <source>
        <dbReference type="SAM" id="MobiDB-lite"/>
    </source>
</evidence>
<dbReference type="RefSeq" id="WP_200275185.1">
    <property type="nucleotide sequence ID" value="NZ_CP066802.1"/>
</dbReference>
<evidence type="ECO:0000259" key="3">
    <source>
        <dbReference type="Pfam" id="PF14258"/>
    </source>
</evidence>
<evidence type="ECO:0000313" key="5">
    <source>
        <dbReference type="Proteomes" id="UP000595895"/>
    </source>
</evidence>
<dbReference type="AlphaFoldDB" id="A0A7T7M8P7"/>
<dbReference type="InterPro" id="IPR025646">
    <property type="entry name" value="DUF4350"/>
</dbReference>
<protein>
    <submittedName>
        <fullName evidence="4">DUF4350 domain-containing protein</fullName>
    </submittedName>
</protein>
<feature type="compositionally biased region" description="Polar residues" evidence="1">
    <location>
        <begin position="1"/>
        <end position="12"/>
    </location>
</feature>
<feature type="region of interest" description="Disordered" evidence="1">
    <location>
        <begin position="375"/>
        <end position="399"/>
    </location>
</feature>
<dbReference type="KEGG" id="awe:JG540_07970"/>
<dbReference type="Pfam" id="PF14258">
    <property type="entry name" value="DUF4350"/>
    <property type="match status" value="1"/>
</dbReference>
<evidence type="ECO:0000256" key="2">
    <source>
        <dbReference type="SAM" id="Phobius"/>
    </source>
</evidence>
<reference evidence="4 5" key="1">
    <citation type="submission" date="2020-12" db="EMBL/GenBank/DDBJ databases">
        <authorList>
            <person name="Zhou J."/>
        </authorList>
    </citation>
    <scope>NUCLEOTIDE SEQUENCE [LARGE SCALE GENOMIC DNA]</scope>
    <source>
        <strain evidence="4 5">CCUG 61299</strain>
    </source>
</reference>
<keyword evidence="5" id="KW-1185">Reference proteome</keyword>
<accession>A0A7T7M8P7</accession>
<proteinExistence type="predicted"/>
<feature type="transmembrane region" description="Helical" evidence="2">
    <location>
        <begin position="47"/>
        <end position="67"/>
    </location>
</feature>
<keyword evidence="2" id="KW-0812">Transmembrane</keyword>
<organism evidence="4 5">
    <name type="scientific">Actinomyces weissii</name>
    <dbReference type="NCBI Taxonomy" id="675090"/>
    <lineage>
        <taxon>Bacteria</taxon>
        <taxon>Bacillati</taxon>
        <taxon>Actinomycetota</taxon>
        <taxon>Actinomycetes</taxon>
        <taxon>Actinomycetales</taxon>
        <taxon>Actinomycetaceae</taxon>
        <taxon>Actinomyces</taxon>
    </lineage>
</organism>
<feature type="region of interest" description="Disordered" evidence="1">
    <location>
        <begin position="1"/>
        <end position="34"/>
    </location>
</feature>
<dbReference type="Proteomes" id="UP000595895">
    <property type="component" value="Chromosome"/>
</dbReference>
<gene>
    <name evidence="4" type="ORF">JG540_07970</name>
</gene>
<keyword evidence="2" id="KW-0472">Membrane</keyword>
<evidence type="ECO:0000313" key="4">
    <source>
        <dbReference type="EMBL" id="QQM66978.1"/>
    </source>
</evidence>
<feature type="domain" description="DUF4350" evidence="3">
    <location>
        <begin position="76"/>
        <end position="253"/>
    </location>
</feature>
<keyword evidence="2" id="KW-1133">Transmembrane helix</keyword>